<comment type="caution">
    <text evidence="2">The sequence shown here is derived from an EMBL/GenBank/DDBJ whole genome shotgun (WGS) entry which is preliminary data.</text>
</comment>
<dbReference type="AlphaFoldDB" id="A0A0J6VJR0"/>
<proteinExistence type="predicted"/>
<name>A0A0J6VJR0_MYCCU</name>
<gene>
    <name evidence="2" type="ORF">MCHUDSM44219_05484</name>
</gene>
<dbReference type="Proteomes" id="UP000036176">
    <property type="component" value="Unassembled WGS sequence"/>
</dbReference>
<feature type="region of interest" description="Disordered" evidence="1">
    <location>
        <begin position="49"/>
        <end position="68"/>
    </location>
</feature>
<sequence length="157" mass="16270">MATDSVAAVNVPRPDAAAEPDAVAVTLAESAAVAVTLALAEPESITRTQPVTGTQSIEQPGTVRHGGARTVGLGRTVTRAGVRADARGRLLTARSERYPLCGATESTVDGARRRAGRARTFCGHQNQRPISAAIDGVMNDRITSVSTSRPSPMVVPT</sequence>
<feature type="compositionally biased region" description="Polar residues" evidence="1">
    <location>
        <begin position="49"/>
        <end position="59"/>
    </location>
</feature>
<evidence type="ECO:0000256" key="1">
    <source>
        <dbReference type="SAM" id="MobiDB-lite"/>
    </source>
</evidence>
<evidence type="ECO:0000313" key="2">
    <source>
        <dbReference type="EMBL" id="KMO69683.1"/>
    </source>
</evidence>
<keyword evidence="3" id="KW-1185">Reference proteome</keyword>
<reference evidence="2 3" key="1">
    <citation type="journal article" date="2015" name="Genome Biol. Evol.">
        <title>Characterization of Three Mycobacterium spp. with Potential Use in Bioremediation by Genome Sequencing and Comparative Genomics.</title>
        <authorList>
            <person name="Das S."/>
            <person name="Pettersson B.M."/>
            <person name="Behra P.R."/>
            <person name="Ramesh M."/>
            <person name="Dasgupta S."/>
            <person name="Bhattacharya A."/>
            <person name="Kirsebom L.A."/>
        </authorList>
    </citation>
    <scope>NUCLEOTIDE SEQUENCE [LARGE SCALE GENOMIC DNA]</scope>
    <source>
        <strain evidence="2 3">DSM 44219</strain>
    </source>
</reference>
<dbReference type="EMBL" id="JYNX01000089">
    <property type="protein sequence ID" value="KMO69683.1"/>
    <property type="molecule type" value="Genomic_DNA"/>
</dbReference>
<organism evidence="2 3">
    <name type="scientific">Mycolicibacterium chubuense</name>
    <name type="common">Mycobacterium chubuense</name>
    <dbReference type="NCBI Taxonomy" id="1800"/>
    <lineage>
        <taxon>Bacteria</taxon>
        <taxon>Bacillati</taxon>
        <taxon>Actinomycetota</taxon>
        <taxon>Actinomycetes</taxon>
        <taxon>Mycobacteriales</taxon>
        <taxon>Mycobacteriaceae</taxon>
        <taxon>Mycolicibacterium</taxon>
    </lineage>
</organism>
<evidence type="ECO:0000313" key="3">
    <source>
        <dbReference type="Proteomes" id="UP000036176"/>
    </source>
</evidence>
<protein>
    <submittedName>
        <fullName evidence="2">Uncharacterized protein</fullName>
    </submittedName>
</protein>
<accession>A0A0J6VJR0</accession>